<proteinExistence type="predicted"/>
<organism evidence="1 2">
    <name type="scientific">Candidatus Staskawiczbacteria bacterium RIFOXYC1_FULL_38_18</name>
    <dbReference type="NCBI Taxonomy" id="1802229"/>
    <lineage>
        <taxon>Bacteria</taxon>
        <taxon>Candidatus Staskawicziibacteriota</taxon>
    </lineage>
</organism>
<reference evidence="1 2" key="1">
    <citation type="journal article" date="2016" name="Nat. Commun.">
        <title>Thousands of microbial genomes shed light on interconnected biogeochemical processes in an aquifer system.</title>
        <authorList>
            <person name="Anantharaman K."/>
            <person name="Brown C.T."/>
            <person name="Hug L.A."/>
            <person name="Sharon I."/>
            <person name="Castelle C.J."/>
            <person name="Probst A.J."/>
            <person name="Thomas B.C."/>
            <person name="Singh A."/>
            <person name="Wilkins M.J."/>
            <person name="Karaoz U."/>
            <person name="Brodie E.L."/>
            <person name="Williams K.H."/>
            <person name="Hubbard S.S."/>
            <person name="Banfield J.F."/>
        </authorList>
    </citation>
    <scope>NUCLEOTIDE SEQUENCE [LARGE SCALE GENOMIC DNA]</scope>
</reference>
<dbReference type="STRING" id="1802229.A2401_01865"/>
<name>A0A1G2JDC4_9BACT</name>
<dbReference type="Proteomes" id="UP000177751">
    <property type="component" value="Unassembled WGS sequence"/>
</dbReference>
<evidence type="ECO:0000313" key="1">
    <source>
        <dbReference type="EMBL" id="OGZ84531.1"/>
    </source>
</evidence>
<comment type="caution">
    <text evidence="1">The sequence shown here is derived from an EMBL/GenBank/DDBJ whole genome shotgun (WGS) entry which is preliminary data.</text>
</comment>
<dbReference type="EMBL" id="MHPP01000015">
    <property type="protein sequence ID" value="OGZ84531.1"/>
    <property type="molecule type" value="Genomic_DNA"/>
</dbReference>
<gene>
    <name evidence="1" type="ORF">A2401_01865</name>
</gene>
<dbReference type="AlphaFoldDB" id="A0A1G2JDC4"/>
<protein>
    <submittedName>
        <fullName evidence="1">Uncharacterized protein</fullName>
    </submittedName>
</protein>
<sequence length="235" mass="26283">MQDCILRATTADAILKKDASLCQALDNSAAIDYCYSGVAVGLNDVRICELIKDKSIKKMGENAPYDECYKNIAEKLNDETLCSYIKGDYRASSCYKAISKKKGDISICEKIKGRDNVDFSYYDSCLGYIDQSCSYESDRCDKMMGIGSKNECYKACAKSKKDSVICEKISLPVNYLNRTTDDIKDMENSTKNMCYSMVATAKKDASLCLKIVPSKYGSPTEKEDCIKYINQIINK</sequence>
<evidence type="ECO:0000313" key="2">
    <source>
        <dbReference type="Proteomes" id="UP000177751"/>
    </source>
</evidence>
<accession>A0A1G2JDC4</accession>